<evidence type="ECO:0000256" key="1">
    <source>
        <dbReference type="SAM" id="Phobius"/>
    </source>
</evidence>
<feature type="transmembrane region" description="Helical" evidence="1">
    <location>
        <begin position="20"/>
        <end position="40"/>
    </location>
</feature>
<comment type="caution">
    <text evidence="2">The sequence shown here is derived from an EMBL/GenBank/DDBJ whole genome shotgun (WGS) entry which is preliminary data.</text>
</comment>
<feature type="transmembrane region" description="Helical" evidence="1">
    <location>
        <begin position="89"/>
        <end position="113"/>
    </location>
</feature>
<dbReference type="Proteomes" id="UP000033428">
    <property type="component" value="Unassembled WGS sequence"/>
</dbReference>
<evidence type="ECO:0000313" key="2">
    <source>
        <dbReference type="EMBL" id="KJJ85989.1"/>
    </source>
</evidence>
<organism evidence="2 3">
    <name type="scientific">Candidatus Omnitrophus magneticus</name>
    <dbReference type="NCBI Taxonomy" id="1609969"/>
    <lineage>
        <taxon>Bacteria</taxon>
        <taxon>Pseudomonadati</taxon>
        <taxon>Candidatus Omnitrophota</taxon>
        <taxon>Candidatus Omnitrophus</taxon>
    </lineage>
</organism>
<accession>A0A0F0CVD0</accession>
<dbReference type="AlphaFoldDB" id="A0A0F0CVD0"/>
<protein>
    <submittedName>
        <fullName evidence="2">Membrane protein</fullName>
    </submittedName>
</protein>
<keyword evidence="1" id="KW-0472">Membrane</keyword>
<reference evidence="2 3" key="1">
    <citation type="submission" date="2015-02" db="EMBL/GenBank/DDBJ databases">
        <title>Single-cell genomics of uncultivated deep-branching MTB reveals a conserved set of magnetosome genes.</title>
        <authorList>
            <person name="Kolinko S."/>
            <person name="Richter M."/>
            <person name="Glockner F.O."/>
            <person name="Brachmann A."/>
            <person name="Schuler D."/>
        </authorList>
    </citation>
    <scope>NUCLEOTIDE SEQUENCE [LARGE SCALE GENOMIC DNA]</scope>
    <source>
        <strain evidence="2">SKK-01</strain>
    </source>
</reference>
<name>A0A0F0CVD0_9BACT</name>
<proteinExistence type="predicted"/>
<keyword evidence="3" id="KW-1185">Reference proteome</keyword>
<keyword evidence="1" id="KW-0812">Transmembrane</keyword>
<evidence type="ECO:0000313" key="3">
    <source>
        <dbReference type="Proteomes" id="UP000033428"/>
    </source>
</evidence>
<sequence>MNHEKSIKSESEYITRRALFIDLLSHVILASLFSIFFYVVTHKISWVFLCILGGIFIDIDHFIDYFLYYGRNFRLGHFCYCRYLDSGKCYIFFHSWEFILLLWIGAFFIVWLVPLAAGMSIHLIVDQLSKSGKFYFLLFRWNNQFDLDKLEPSYSEMAKKKKQTRE</sequence>
<gene>
    <name evidence="2" type="ORF">OMAG_000173</name>
</gene>
<feature type="transmembrane region" description="Helical" evidence="1">
    <location>
        <begin position="46"/>
        <end position="68"/>
    </location>
</feature>
<dbReference type="EMBL" id="JYNY01000032">
    <property type="protein sequence ID" value="KJJ85989.1"/>
    <property type="molecule type" value="Genomic_DNA"/>
</dbReference>
<keyword evidence="1" id="KW-1133">Transmembrane helix</keyword>